<proteinExistence type="inferred from homology"/>
<dbReference type="PANTHER" id="PTHR23321">
    <property type="entry name" value="RIBOSOMAL PROTEIN S15, BACTERIAL AND ORGANELLAR"/>
    <property type="match status" value="1"/>
</dbReference>
<dbReference type="InterPro" id="IPR005290">
    <property type="entry name" value="Ribosomal_uS15_bac-type"/>
</dbReference>
<evidence type="ECO:0000256" key="1">
    <source>
        <dbReference type="ARBA" id="ARBA00022980"/>
    </source>
</evidence>
<dbReference type="NCBIfam" id="TIGR00952">
    <property type="entry name" value="S15_bact"/>
    <property type="match status" value="1"/>
</dbReference>
<dbReference type="SMART" id="SM01387">
    <property type="entry name" value="Ribosomal_S15"/>
    <property type="match status" value="1"/>
</dbReference>
<dbReference type="Gene3D" id="1.10.287.10">
    <property type="entry name" value="S15/NS1, RNA-binding"/>
    <property type="match status" value="1"/>
</dbReference>
<gene>
    <name evidence="4 8" type="primary">rpsO</name>
    <name evidence="8" type="ORF">GWO12_14025</name>
</gene>
<evidence type="ECO:0000256" key="4">
    <source>
        <dbReference type="HAMAP-Rule" id="MF_01343"/>
    </source>
</evidence>
<dbReference type="InterPro" id="IPR009068">
    <property type="entry name" value="uS15_NS1_RNA-bd_sf"/>
</dbReference>
<dbReference type="Pfam" id="PF00312">
    <property type="entry name" value="Ribosomal_S15"/>
    <property type="match status" value="1"/>
</dbReference>
<sequence>MTKEERDELIQKYQAHPGDRGSTAVQVALLTRRIADLTEHLRTHPKDHHSRQGLLNWVGKRRRLLRYLSRKDPEAYRQLTADLGLRG</sequence>
<evidence type="ECO:0000256" key="7">
    <source>
        <dbReference type="SAM" id="MobiDB-lite"/>
    </source>
</evidence>
<feature type="region of interest" description="Disordered" evidence="7">
    <location>
        <begin position="1"/>
        <end position="21"/>
    </location>
</feature>
<keyword evidence="4 6" id="KW-0699">rRNA-binding</keyword>
<dbReference type="PROSITE" id="PS00362">
    <property type="entry name" value="RIBOSOMAL_S15"/>
    <property type="match status" value="1"/>
</dbReference>
<organism evidence="8 9">
    <name type="scientific">Candidatus Kutchimonas denitrificans</name>
    <dbReference type="NCBI Taxonomy" id="3056748"/>
    <lineage>
        <taxon>Bacteria</taxon>
        <taxon>Pseudomonadati</taxon>
        <taxon>Gemmatimonadota</taxon>
        <taxon>Gemmatimonadia</taxon>
        <taxon>Candidatus Palauibacterales</taxon>
        <taxon>Candidatus Palauibacteraceae</taxon>
        <taxon>Candidatus Kutchimonas</taxon>
    </lineage>
</organism>
<name>A0AAE4Z9B9_9BACT</name>
<dbReference type="SUPFAM" id="SSF47060">
    <property type="entry name" value="S15/NS1 RNA-binding domain"/>
    <property type="match status" value="1"/>
</dbReference>
<dbReference type="GO" id="GO:0006412">
    <property type="term" value="P:translation"/>
    <property type="evidence" value="ECO:0007669"/>
    <property type="project" value="UniProtKB-UniRule"/>
</dbReference>
<dbReference type="AlphaFoldDB" id="A0AAE4Z9B9"/>
<comment type="function">
    <text evidence="4 6">One of the primary rRNA binding proteins, it binds directly to 16S rRNA where it helps nucleate assembly of the platform of the 30S subunit by binding and bridging several RNA helices of the 16S rRNA.</text>
</comment>
<dbReference type="CDD" id="cd00353">
    <property type="entry name" value="Ribosomal_S15p_S13e"/>
    <property type="match status" value="1"/>
</dbReference>
<evidence type="ECO:0000256" key="5">
    <source>
        <dbReference type="RuleBase" id="RU003919"/>
    </source>
</evidence>
<comment type="similarity">
    <text evidence="4 5">Belongs to the universal ribosomal protein uS15 family.</text>
</comment>
<evidence type="ECO:0000256" key="3">
    <source>
        <dbReference type="ARBA" id="ARBA00064542"/>
    </source>
</evidence>
<keyword evidence="2 4" id="KW-0687">Ribonucleoprotein</keyword>
<keyword evidence="1 4" id="KW-0689">Ribosomal protein</keyword>
<dbReference type="Proteomes" id="UP000702544">
    <property type="component" value="Unassembled WGS sequence"/>
</dbReference>
<feature type="compositionally biased region" description="Basic and acidic residues" evidence="7">
    <location>
        <begin position="1"/>
        <end position="10"/>
    </location>
</feature>
<evidence type="ECO:0000313" key="9">
    <source>
        <dbReference type="Proteomes" id="UP000702544"/>
    </source>
</evidence>
<comment type="subunit">
    <text evidence="3 4">Part of the 30S ribosomal subunit. Forms a bridge to the 50S subunit in the 70S ribosome, contacting the 23S rRNA.</text>
</comment>
<dbReference type="HAMAP" id="MF_01343_B">
    <property type="entry name" value="Ribosomal_uS15_B"/>
    <property type="match status" value="1"/>
</dbReference>
<dbReference type="Gene3D" id="6.10.250.3130">
    <property type="match status" value="1"/>
</dbReference>
<evidence type="ECO:0000256" key="2">
    <source>
        <dbReference type="ARBA" id="ARBA00023274"/>
    </source>
</evidence>
<keyword evidence="4 6" id="KW-0694">RNA-binding</keyword>
<dbReference type="GO" id="GO:0022627">
    <property type="term" value="C:cytosolic small ribosomal subunit"/>
    <property type="evidence" value="ECO:0007669"/>
    <property type="project" value="TreeGrafter"/>
</dbReference>
<accession>A0AAE4Z9B9</accession>
<comment type="caution">
    <text evidence="8">The sequence shown here is derived from an EMBL/GenBank/DDBJ whole genome shotgun (WGS) entry which is preliminary data.</text>
</comment>
<dbReference type="GO" id="GO:0019843">
    <property type="term" value="F:rRNA binding"/>
    <property type="evidence" value="ECO:0007669"/>
    <property type="project" value="UniProtKB-UniRule"/>
</dbReference>
<comment type="function">
    <text evidence="4">Forms an intersubunit bridge (bridge B4) with the 23S rRNA of the 50S subunit in the ribosome.</text>
</comment>
<dbReference type="InterPro" id="IPR000589">
    <property type="entry name" value="Ribosomal_uS15"/>
</dbReference>
<evidence type="ECO:0000256" key="6">
    <source>
        <dbReference type="RuleBase" id="RU004524"/>
    </source>
</evidence>
<reference evidence="8 9" key="1">
    <citation type="submission" date="2020-01" db="EMBL/GenBank/DDBJ databases">
        <title>Genomes assembled from Gulf of Kutch pelagic sediment metagenomes.</title>
        <authorList>
            <person name="Chandrashekar M."/>
            <person name="Mahajan M.S."/>
            <person name="Dave K.J."/>
            <person name="Vatsa P."/>
            <person name="Nathani N.M."/>
        </authorList>
    </citation>
    <scope>NUCLEOTIDE SEQUENCE [LARGE SCALE GENOMIC DNA]</scope>
    <source>
        <strain evidence="8">KS3-K002</strain>
    </source>
</reference>
<protein>
    <recommendedName>
        <fullName evidence="4">Small ribosomal subunit protein uS15</fullName>
    </recommendedName>
</protein>
<dbReference type="PANTHER" id="PTHR23321:SF26">
    <property type="entry name" value="SMALL RIBOSOMAL SUBUNIT PROTEIN US15M"/>
    <property type="match status" value="1"/>
</dbReference>
<dbReference type="GO" id="GO:0003735">
    <property type="term" value="F:structural constituent of ribosome"/>
    <property type="evidence" value="ECO:0007669"/>
    <property type="project" value="InterPro"/>
</dbReference>
<evidence type="ECO:0000313" key="8">
    <source>
        <dbReference type="EMBL" id="NIR76209.1"/>
    </source>
</evidence>
<dbReference type="EMBL" id="JAACAK010000114">
    <property type="protein sequence ID" value="NIR76209.1"/>
    <property type="molecule type" value="Genomic_DNA"/>
</dbReference>
<dbReference type="FunFam" id="1.10.287.10:FF:000002">
    <property type="entry name" value="30S ribosomal protein S15"/>
    <property type="match status" value="1"/>
</dbReference>